<organism evidence="5 6">
    <name type="scientific">Staphylococcus delphini</name>
    <dbReference type="NCBI Taxonomy" id="53344"/>
    <lineage>
        <taxon>Bacteria</taxon>
        <taxon>Bacillati</taxon>
        <taxon>Bacillota</taxon>
        <taxon>Bacilli</taxon>
        <taxon>Bacillales</taxon>
        <taxon>Staphylococcaceae</taxon>
        <taxon>Staphylococcus</taxon>
        <taxon>Staphylococcus intermedius group</taxon>
    </lineage>
</organism>
<dbReference type="Pfam" id="PF07968">
    <property type="entry name" value="Leukocidin"/>
    <property type="match status" value="1"/>
</dbReference>
<protein>
    <submittedName>
        <fullName evidence="5">Leukocidin/hemolysin toxin family protein</fullName>
    </submittedName>
</protein>
<feature type="domain" description="Leukocidin/Hemolysin toxin" evidence="4">
    <location>
        <begin position="60"/>
        <end position="309"/>
    </location>
</feature>
<dbReference type="Proteomes" id="UP000675994">
    <property type="component" value="Chromosome"/>
</dbReference>
<dbReference type="AlphaFoldDB" id="A0AAQ0D8C7"/>
<gene>
    <name evidence="5" type="ORF">IPU22_05400</name>
</gene>
<feature type="chain" id="PRO_5042824239" evidence="3">
    <location>
        <begin position="27"/>
        <end position="327"/>
    </location>
</feature>
<dbReference type="Gene3D" id="2.70.240.10">
    <property type="entry name" value="Leukocidin/porin MspA"/>
    <property type="match status" value="1"/>
</dbReference>
<proteinExistence type="inferred from homology"/>
<name>A0AAQ0D8C7_9STAP</name>
<dbReference type="EMBL" id="CP063367">
    <property type="protein sequence ID" value="QUM70343.1"/>
    <property type="molecule type" value="Genomic_DNA"/>
</dbReference>
<dbReference type="InterPro" id="IPR016183">
    <property type="entry name" value="Leukocidin/Hemolysin_toxin"/>
</dbReference>
<dbReference type="GO" id="GO:0005576">
    <property type="term" value="C:extracellular region"/>
    <property type="evidence" value="ECO:0007669"/>
    <property type="project" value="InterPro"/>
</dbReference>
<dbReference type="GO" id="GO:0051715">
    <property type="term" value="P:cytolysis in another organism"/>
    <property type="evidence" value="ECO:0007669"/>
    <property type="project" value="InterPro"/>
</dbReference>
<evidence type="ECO:0000313" key="6">
    <source>
        <dbReference type="Proteomes" id="UP000675994"/>
    </source>
</evidence>
<dbReference type="InterPro" id="IPR036435">
    <property type="entry name" value="Leukocidin/porin_MspA_sf"/>
</dbReference>
<sequence length="327" mass="36784">MKMNKFIKAATATSVAFMLFSNSVYADSTITPVSEKKLDDKITLYKTTATADSDKLNISQLLTFNFIEDKTYDKDTLILKAAGNINSGYKGPNHSDTIFSSFYWGAKYNILISTQSNDTVNVVDYAPKNQNEQFQVQNTLGYSFGGDISISNGLSGGINGSESFSETINYKQESYRTTIDRRTSNKTVGWGVEANKIMNAGWGPYGRDSYHDIYGNELFLGGRQSKLNAGQNFLPTNEMPILSRGNFNPEFLGVLSHKPKGNNISKIKVIYQREMDEYTNYWNGFHWIGANYKNQNNATFSSIYEINWDQHTVKLIKTQSDEKIPSS</sequence>
<reference evidence="5" key="1">
    <citation type="journal article" date="2021" name="Front. Microbiol.">
        <title>Presence and Characterization of a Novel cfr-Carrying Tn558 Transposon Derivative in Staphylococcus delphini Isolated From Retail Food.</title>
        <authorList>
            <person name="Zhang F."/>
            <person name="Wu S."/>
            <person name="Huang J."/>
            <person name="Yang R."/>
            <person name="Zhang J."/>
            <person name="Lei T."/>
            <person name="Dai J."/>
            <person name="Ding Y."/>
            <person name="Xue L."/>
            <person name="Wang J."/>
            <person name="Chen M."/>
            <person name="Wu Q."/>
        </authorList>
    </citation>
    <scope>NUCLEOTIDE SEQUENCE</scope>
    <source>
        <strain evidence="5">2794-1</strain>
    </source>
</reference>
<accession>A0AAQ0D8C7</accession>
<evidence type="ECO:0000259" key="4">
    <source>
        <dbReference type="Pfam" id="PF07968"/>
    </source>
</evidence>
<dbReference type="NCBIfam" id="TIGR01002">
    <property type="entry name" value="hlyII"/>
    <property type="match status" value="1"/>
</dbReference>
<dbReference type="RefSeq" id="WP_212575376.1">
    <property type="nucleotide sequence ID" value="NZ_CP063367.1"/>
</dbReference>
<evidence type="ECO:0000256" key="3">
    <source>
        <dbReference type="SAM" id="SignalP"/>
    </source>
</evidence>
<dbReference type="InterPro" id="IPR003963">
    <property type="entry name" value="Bi-component_toxin_staph"/>
</dbReference>
<dbReference type="PRINTS" id="PR01468">
    <property type="entry name" value="BICOMPNTOXIN"/>
</dbReference>
<keyword evidence="2 3" id="KW-0732">Signal</keyword>
<evidence type="ECO:0000313" key="5">
    <source>
        <dbReference type="EMBL" id="QUM70343.1"/>
    </source>
</evidence>
<evidence type="ECO:0000256" key="1">
    <source>
        <dbReference type="ARBA" id="ARBA00009831"/>
    </source>
</evidence>
<feature type="signal peptide" evidence="3">
    <location>
        <begin position="1"/>
        <end position="26"/>
    </location>
</feature>
<comment type="similarity">
    <text evidence="1">Belongs to the aerolysin family.</text>
</comment>
<dbReference type="SUPFAM" id="SSF56959">
    <property type="entry name" value="Leukocidin-like"/>
    <property type="match status" value="1"/>
</dbReference>
<evidence type="ECO:0000256" key="2">
    <source>
        <dbReference type="ARBA" id="ARBA00022729"/>
    </source>
</evidence>